<evidence type="ECO:0000259" key="1">
    <source>
        <dbReference type="Pfam" id="PF07171"/>
    </source>
</evidence>
<protein>
    <submittedName>
        <fullName evidence="5">Unannotated protein</fullName>
    </submittedName>
</protein>
<proteinExistence type="predicted"/>
<evidence type="ECO:0000313" key="4">
    <source>
        <dbReference type="EMBL" id="CAB4682452.1"/>
    </source>
</evidence>
<gene>
    <name evidence="3" type="ORF">UFOPK1811_00799</name>
    <name evidence="4" type="ORF">UFOPK2360_00654</name>
    <name evidence="5" type="ORF">UFOPK2659_00400</name>
    <name evidence="6" type="ORF">UFOPK2922_00924</name>
    <name evidence="7" type="ORF">UFOPK3306_00173</name>
</gene>
<dbReference type="InterPro" id="IPR015995">
    <property type="entry name" value="MlrC_N"/>
</dbReference>
<reference evidence="5" key="1">
    <citation type="submission" date="2020-05" db="EMBL/GenBank/DDBJ databases">
        <authorList>
            <person name="Chiriac C."/>
            <person name="Salcher M."/>
            <person name="Ghai R."/>
            <person name="Kavagutti S V."/>
        </authorList>
    </citation>
    <scope>NUCLEOTIDE SEQUENCE</scope>
</reference>
<dbReference type="InterPro" id="IPR010799">
    <property type="entry name" value="MlrC_C"/>
</dbReference>
<feature type="domain" description="Microcystin LR degradation protein MlrC N-terminal" evidence="2">
    <location>
        <begin position="3"/>
        <end position="290"/>
    </location>
</feature>
<feature type="domain" description="Microcystin LR degradation protein MlrC C-terminal" evidence="1">
    <location>
        <begin position="300"/>
        <end position="471"/>
    </location>
</feature>
<dbReference type="Pfam" id="PF07171">
    <property type="entry name" value="MlrC_C"/>
    <property type="match status" value="1"/>
</dbReference>
<accession>A0A6J6QYQ9</accession>
<sequence>MKRIFIAESHQEVASFNPLPSDLARFRISQPDELFAEHAKSKWEIAGALSVFNERSDIKSVPGFGCHAVTAGGLTTSQAWEYLSESFLKSVRDAGDINGIYLMLHGAMASIDELETDGYLLRETRKIVGEDVPIVASFDLHGILTEEIMKHCNAVTVYHTYPHTDQYSTGVRSAKILLGILDKKIKPVMVRARIPALVRGDELITKSGIFGNLVAKTITVENSKSGLSGGIFIGNPFTDVPDLSSSVIICTNDDENLAVTSATEVAQDFWDVREKLQAQLTPLAQAVQMACDAKIGTTILVDAADATSSGASGDSNAVLIELVKQNYHGTVLVPIVDAPAVSEAFKIGVGGNFNYQIGGTIDTRFKPFQISGKVRMLSDGNVINEAEKEPWPAGDCAIIQFGKMSIVISSKPVNLHNRSLFFAHGLFPENFDLVIVKSPHCQDHMYKSWATTYINVDAPGSTSANLPSLGHTICRRPVFPLDANVEYVPEITVYRR</sequence>
<dbReference type="EMBL" id="CAEZYJ010000037">
    <property type="protein sequence ID" value="CAB4716931.1"/>
    <property type="molecule type" value="Genomic_DNA"/>
</dbReference>
<evidence type="ECO:0000313" key="3">
    <source>
        <dbReference type="EMBL" id="CAB4601096.1"/>
    </source>
</evidence>
<dbReference type="AlphaFoldDB" id="A0A6J6QYQ9"/>
<dbReference type="EMBL" id="CAFBLI010000007">
    <property type="protein sequence ID" value="CAB4856511.1"/>
    <property type="molecule type" value="Genomic_DNA"/>
</dbReference>
<evidence type="ECO:0000313" key="6">
    <source>
        <dbReference type="EMBL" id="CAB4779555.1"/>
    </source>
</evidence>
<evidence type="ECO:0000313" key="5">
    <source>
        <dbReference type="EMBL" id="CAB4716931.1"/>
    </source>
</evidence>
<dbReference type="EMBL" id="CAEZZS010000040">
    <property type="protein sequence ID" value="CAB4779555.1"/>
    <property type="molecule type" value="Genomic_DNA"/>
</dbReference>
<organism evidence="5">
    <name type="scientific">freshwater metagenome</name>
    <dbReference type="NCBI Taxonomy" id="449393"/>
    <lineage>
        <taxon>unclassified sequences</taxon>
        <taxon>metagenomes</taxon>
        <taxon>ecological metagenomes</taxon>
    </lineage>
</organism>
<name>A0A6J6QYQ9_9ZZZZ</name>
<dbReference type="EMBL" id="CAEZXH010000031">
    <property type="protein sequence ID" value="CAB4682452.1"/>
    <property type="molecule type" value="Genomic_DNA"/>
</dbReference>
<evidence type="ECO:0000313" key="7">
    <source>
        <dbReference type="EMBL" id="CAB4856511.1"/>
    </source>
</evidence>
<evidence type="ECO:0000259" key="2">
    <source>
        <dbReference type="Pfam" id="PF07364"/>
    </source>
</evidence>
<dbReference type="EMBL" id="CAEZUJ010000027">
    <property type="protein sequence ID" value="CAB4601096.1"/>
    <property type="molecule type" value="Genomic_DNA"/>
</dbReference>
<dbReference type="Pfam" id="PF07364">
    <property type="entry name" value="DUF1485"/>
    <property type="match status" value="1"/>
</dbReference>